<proteinExistence type="predicted"/>
<evidence type="ECO:0000256" key="1">
    <source>
        <dbReference type="SAM" id="MobiDB-lite"/>
    </source>
</evidence>
<dbReference type="Pfam" id="PF07841">
    <property type="entry name" value="DM4_12"/>
    <property type="match status" value="1"/>
</dbReference>
<dbReference type="GeneID" id="115260799"/>
<dbReference type="PANTHER" id="PTHR21398:SF22">
    <property type="entry name" value="IP12060P-RELATED"/>
    <property type="match status" value="1"/>
</dbReference>
<dbReference type="SMART" id="SM00718">
    <property type="entry name" value="DM4_12"/>
    <property type="match status" value="1"/>
</dbReference>
<sequence>MVKWERFAVRFKIPPREVLPYVKTSLQFIRNGTPYKAMKTLGRVWVITVMIVAMIASDSTGLSHNDTATEMVSSEAADHHQRSKRSLMFPYNAAQGIIVAIALPLGIPDRNIFLSYNFEGNYNNPIQSNIFTEGFFNFIIGDLGIPLQSPAIFINRALNGDSEVVETPTTTEQIEGETAPPTQSDRHPEDLLNAFANRSPNFTRKKAYRAIERHLKRTGLDGKKCLLRAICEAAETPLLEHNGIIGDVMHILLSPSSSADEGLPPEFYKAEELGEQGQCQKYRKRCDKNVLDEISFMM</sequence>
<feature type="region of interest" description="Disordered" evidence="1">
    <location>
        <begin position="165"/>
        <end position="187"/>
    </location>
</feature>
<organism evidence="2 3">
    <name type="scientific">Aedes albopictus</name>
    <name type="common">Asian tiger mosquito</name>
    <name type="synonym">Stegomyia albopicta</name>
    <dbReference type="NCBI Taxonomy" id="7160"/>
    <lineage>
        <taxon>Eukaryota</taxon>
        <taxon>Metazoa</taxon>
        <taxon>Ecdysozoa</taxon>
        <taxon>Arthropoda</taxon>
        <taxon>Hexapoda</taxon>
        <taxon>Insecta</taxon>
        <taxon>Pterygota</taxon>
        <taxon>Neoptera</taxon>
        <taxon>Endopterygota</taxon>
        <taxon>Diptera</taxon>
        <taxon>Nematocera</taxon>
        <taxon>Culicoidea</taxon>
        <taxon>Culicidae</taxon>
        <taxon>Culicinae</taxon>
        <taxon>Aedini</taxon>
        <taxon>Aedes</taxon>
        <taxon>Stegomyia</taxon>
    </lineage>
</organism>
<evidence type="ECO:0000313" key="2">
    <source>
        <dbReference type="EnsemblMetazoa" id="AALFPA23_005676.P7274"/>
    </source>
</evidence>
<accession>A0ABM1Y4M1</accession>
<dbReference type="Proteomes" id="UP000069940">
    <property type="component" value="Unassembled WGS sequence"/>
</dbReference>
<protein>
    <submittedName>
        <fullName evidence="2">Uncharacterized protein</fullName>
    </submittedName>
</protein>
<name>A0ABM1Y4M1_AEDAL</name>
<dbReference type="EnsemblMetazoa" id="AALFPA23_005676.R7274">
    <property type="protein sequence ID" value="AALFPA23_005676.P7274"/>
    <property type="gene ID" value="AALFPA23_005676"/>
</dbReference>
<reference evidence="2" key="2">
    <citation type="submission" date="2025-05" db="UniProtKB">
        <authorList>
            <consortium name="EnsemblMetazoa"/>
        </authorList>
    </citation>
    <scope>IDENTIFICATION</scope>
    <source>
        <strain evidence="2">Foshan</strain>
    </source>
</reference>
<keyword evidence="3" id="KW-1185">Reference proteome</keyword>
<dbReference type="RefSeq" id="XP_062710763.1">
    <property type="nucleotide sequence ID" value="XM_062854779.1"/>
</dbReference>
<dbReference type="PANTHER" id="PTHR21398">
    <property type="entry name" value="AGAP007094-PA"/>
    <property type="match status" value="1"/>
</dbReference>
<reference evidence="3" key="1">
    <citation type="journal article" date="2015" name="Proc. Natl. Acad. Sci. U.S.A.">
        <title>Genome sequence of the Asian Tiger mosquito, Aedes albopictus, reveals insights into its biology, genetics, and evolution.</title>
        <authorList>
            <person name="Chen X.G."/>
            <person name="Jiang X."/>
            <person name="Gu J."/>
            <person name="Xu M."/>
            <person name="Wu Y."/>
            <person name="Deng Y."/>
            <person name="Zhang C."/>
            <person name="Bonizzoni M."/>
            <person name="Dermauw W."/>
            <person name="Vontas J."/>
            <person name="Armbruster P."/>
            <person name="Huang X."/>
            <person name="Yang Y."/>
            <person name="Zhang H."/>
            <person name="He W."/>
            <person name="Peng H."/>
            <person name="Liu Y."/>
            <person name="Wu K."/>
            <person name="Chen J."/>
            <person name="Lirakis M."/>
            <person name="Topalis P."/>
            <person name="Van Leeuwen T."/>
            <person name="Hall A.B."/>
            <person name="Jiang X."/>
            <person name="Thorpe C."/>
            <person name="Mueller R.L."/>
            <person name="Sun C."/>
            <person name="Waterhouse R.M."/>
            <person name="Yan G."/>
            <person name="Tu Z.J."/>
            <person name="Fang X."/>
            <person name="James A.A."/>
        </authorList>
    </citation>
    <scope>NUCLEOTIDE SEQUENCE [LARGE SCALE GENOMIC DNA]</scope>
    <source>
        <strain evidence="3">Foshan</strain>
    </source>
</reference>
<dbReference type="InterPro" id="IPR006631">
    <property type="entry name" value="DM4_12"/>
</dbReference>
<evidence type="ECO:0000313" key="3">
    <source>
        <dbReference type="Proteomes" id="UP000069940"/>
    </source>
</evidence>